<feature type="domain" description="Heterokaryon incompatibility" evidence="2">
    <location>
        <begin position="24"/>
        <end position="123"/>
    </location>
</feature>
<evidence type="ECO:0000259" key="3">
    <source>
        <dbReference type="Pfam" id="PF26640"/>
    </source>
</evidence>
<reference evidence="4 5" key="1">
    <citation type="journal article" date="2015" name="Sci. Rep.">
        <title>Chromosome-level genome map provides insights into diverse defense mechanisms in the medicinal fungus Ganoderma sinense.</title>
        <authorList>
            <person name="Zhu Y."/>
            <person name="Xu J."/>
            <person name="Sun C."/>
            <person name="Zhou S."/>
            <person name="Xu H."/>
            <person name="Nelson D.R."/>
            <person name="Qian J."/>
            <person name="Song J."/>
            <person name="Luo H."/>
            <person name="Xiang L."/>
            <person name="Li Y."/>
            <person name="Xu Z."/>
            <person name="Ji A."/>
            <person name="Wang L."/>
            <person name="Lu S."/>
            <person name="Hayward A."/>
            <person name="Sun W."/>
            <person name="Li X."/>
            <person name="Schwartz D.C."/>
            <person name="Wang Y."/>
            <person name="Chen S."/>
        </authorList>
    </citation>
    <scope>NUCLEOTIDE SEQUENCE [LARGE SCALE GENOMIC DNA]</scope>
    <source>
        <strain evidence="4 5">ZZ0214-1</strain>
    </source>
</reference>
<evidence type="ECO:0000313" key="4">
    <source>
        <dbReference type="EMBL" id="PIL33560.1"/>
    </source>
</evidence>
<sequence length="710" mass="79805">MWLLSTDRAELQFFSSPEEVTGGYAILSHTWGKAEDEQTFQETLALSRRCKESAENPRDHSTKKVRESCLLAERYGFKWIWNDTCCIDKTSSTELSEAINSMFLWYSRAEVCFAYLEEVDSKRDLDAPGSAFRTARWHTRGWTLQELIAPSLVIFISRDWKPFGRKVDLAPLLEEITYIPSQVLTGERHISNISIAERMSWASKRSTTRVEDEAYSLMGLFNVNMPTIYGEGRHAFRRLQHEIMKHSFDTSLFAWHSCPPSEGLKPLKLQQMHQFFNTPSARENVYLLSPSPKYFAKPPGGQAVQYTPSALRPVQPYLDWQRDKSSGLDPKRSLRRYLGPFCRGELPNVSATSFGFQCRFPIIESGDLTVAVLLCDNGREHIGLLLHPSHDPVQDPARKKHRSGYCFRTPSGGVVFSRLISLGNDLYNLRVNGKKATAKWRDILIAESPPPFTNDVVPLLCHPLNTIVPAPPFRIPHWLIGRLMLIGLDPVLPSTMRIAADSVSCGVPLCMTAAFLDANKSECVYLTLGICTRESGPGRPSHWARVGARWRGHYGESADGSDLDLGSHKCQEHHIDAWPGWTRDFGDAERTIRLSFSRCKLSPEHTLVVHMEFAGRVYSARKDQSRVVFPGREEIWLREDAVGPCAALELPSDESQQGGAVPVSASQPFKPSSSEPLSDFTGLSSHGATTDPMIHTSFRQPASDRLFLHG</sequence>
<comment type="caution">
    <text evidence="4">The sequence shown here is derived from an EMBL/GenBank/DDBJ whole genome shotgun (WGS) entry which is preliminary data.</text>
</comment>
<proteinExistence type="predicted"/>
<dbReference type="InterPro" id="IPR058525">
    <property type="entry name" value="DUF8212"/>
</dbReference>
<dbReference type="PANTHER" id="PTHR10622">
    <property type="entry name" value="HET DOMAIN-CONTAINING PROTEIN"/>
    <property type="match status" value="1"/>
</dbReference>
<dbReference type="PANTHER" id="PTHR10622:SF10">
    <property type="entry name" value="HET DOMAIN-CONTAINING PROTEIN"/>
    <property type="match status" value="1"/>
</dbReference>
<dbReference type="Pfam" id="PF26640">
    <property type="entry name" value="DUF8212"/>
    <property type="match status" value="1"/>
</dbReference>
<dbReference type="STRING" id="1077348.A0A2G8SII2"/>
<evidence type="ECO:0000313" key="5">
    <source>
        <dbReference type="Proteomes" id="UP000230002"/>
    </source>
</evidence>
<feature type="compositionally biased region" description="Polar residues" evidence="1">
    <location>
        <begin position="653"/>
        <end position="688"/>
    </location>
</feature>
<dbReference type="Proteomes" id="UP000230002">
    <property type="component" value="Unassembled WGS sequence"/>
</dbReference>
<dbReference type="InterPro" id="IPR010730">
    <property type="entry name" value="HET"/>
</dbReference>
<accession>A0A2G8SII2</accession>
<gene>
    <name evidence="4" type="ORF">GSI_04183</name>
</gene>
<dbReference type="AlphaFoldDB" id="A0A2G8SII2"/>
<feature type="region of interest" description="Disordered" evidence="1">
    <location>
        <begin position="651"/>
        <end position="695"/>
    </location>
</feature>
<dbReference type="EMBL" id="AYKW01000007">
    <property type="protein sequence ID" value="PIL33560.1"/>
    <property type="molecule type" value="Genomic_DNA"/>
</dbReference>
<dbReference type="OrthoDB" id="2742526at2759"/>
<feature type="domain" description="DUF8212" evidence="3">
    <location>
        <begin position="234"/>
        <end position="306"/>
    </location>
</feature>
<name>A0A2G8SII2_9APHY</name>
<organism evidence="4 5">
    <name type="scientific">Ganoderma sinense ZZ0214-1</name>
    <dbReference type="NCBI Taxonomy" id="1077348"/>
    <lineage>
        <taxon>Eukaryota</taxon>
        <taxon>Fungi</taxon>
        <taxon>Dikarya</taxon>
        <taxon>Basidiomycota</taxon>
        <taxon>Agaricomycotina</taxon>
        <taxon>Agaricomycetes</taxon>
        <taxon>Polyporales</taxon>
        <taxon>Polyporaceae</taxon>
        <taxon>Ganoderma</taxon>
    </lineage>
</organism>
<evidence type="ECO:0000259" key="2">
    <source>
        <dbReference type="Pfam" id="PF06985"/>
    </source>
</evidence>
<evidence type="ECO:0000256" key="1">
    <source>
        <dbReference type="SAM" id="MobiDB-lite"/>
    </source>
</evidence>
<keyword evidence="5" id="KW-1185">Reference proteome</keyword>
<protein>
    <submittedName>
        <fullName evidence="4">Uncharacterized protein</fullName>
    </submittedName>
</protein>
<dbReference type="Pfam" id="PF06985">
    <property type="entry name" value="HET"/>
    <property type="match status" value="1"/>
</dbReference>